<dbReference type="InterPro" id="IPR051827">
    <property type="entry name" value="Cas4_exonuclease"/>
</dbReference>
<dbReference type="EC" id="3.1.12.1" evidence="3 13"/>
<comment type="cofactor">
    <cofactor evidence="13">
        <name>iron-sulfur cluster</name>
        <dbReference type="ChEBI" id="CHEBI:30408"/>
    </cofactor>
</comment>
<feature type="domain" description="DUF83" evidence="14">
    <location>
        <begin position="88"/>
        <end position="204"/>
    </location>
</feature>
<evidence type="ECO:0000256" key="12">
    <source>
        <dbReference type="ARBA" id="ARBA00023211"/>
    </source>
</evidence>
<accession>A0A7C4LMK7</accession>
<dbReference type="InterPro" id="IPR013343">
    <property type="entry name" value="CRISPR-assoc_prot_Cas4"/>
</dbReference>
<evidence type="ECO:0000256" key="7">
    <source>
        <dbReference type="ARBA" id="ARBA00022801"/>
    </source>
</evidence>
<keyword evidence="10 13" id="KW-0411">Iron-sulfur</keyword>
<keyword evidence="7 13" id="KW-0378">Hydrolase</keyword>
<evidence type="ECO:0000256" key="2">
    <source>
        <dbReference type="ARBA" id="ARBA00009189"/>
    </source>
</evidence>
<dbReference type="AlphaFoldDB" id="A0A7C4LMK7"/>
<evidence type="ECO:0000256" key="5">
    <source>
        <dbReference type="ARBA" id="ARBA00022722"/>
    </source>
</evidence>
<evidence type="ECO:0000256" key="9">
    <source>
        <dbReference type="ARBA" id="ARBA00023004"/>
    </source>
</evidence>
<comment type="cofactor">
    <cofactor evidence="13">
        <name>Mg(2+)</name>
        <dbReference type="ChEBI" id="CHEBI:18420"/>
    </cofactor>
    <cofactor evidence="13">
        <name>Mn(2+)</name>
        <dbReference type="ChEBI" id="CHEBI:29035"/>
    </cofactor>
    <text evidence="13">Mg(2+) or Mn(2+) required for ssDNA cleavage activity.</text>
</comment>
<dbReference type="GO" id="GO:0051607">
    <property type="term" value="P:defense response to virus"/>
    <property type="evidence" value="ECO:0007669"/>
    <property type="project" value="UniProtKB-KW"/>
</dbReference>
<evidence type="ECO:0000256" key="4">
    <source>
        <dbReference type="ARBA" id="ARBA00020049"/>
    </source>
</evidence>
<dbReference type="GO" id="GO:0046872">
    <property type="term" value="F:metal ion binding"/>
    <property type="evidence" value="ECO:0007669"/>
    <property type="project" value="UniProtKB-KW"/>
</dbReference>
<dbReference type="PANTHER" id="PTHR36531">
    <property type="entry name" value="CRISPR-ASSOCIATED EXONUCLEASE CAS4"/>
    <property type="match status" value="1"/>
</dbReference>
<keyword evidence="11 13" id="KW-0051">Antiviral defense</keyword>
<organism evidence="15">
    <name type="scientific">Schlesneria paludicola</name>
    <dbReference type="NCBI Taxonomy" id="360056"/>
    <lineage>
        <taxon>Bacteria</taxon>
        <taxon>Pseudomonadati</taxon>
        <taxon>Planctomycetota</taxon>
        <taxon>Planctomycetia</taxon>
        <taxon>Planctomycetales</taxon>
        <taxon>Planctomycetaceae</taxon>
        <taxon>Schlesneria</taxon>
    </lineage>
</organism>
<dbReference type="PANTHER" id="PTHR36531:SF6">
    <property type="entry name" value="DNA REPLICATION ATP-DEPENDENT HELICASE_NUCLEASE DNA2"/>
    <property type="match status" value="1"/>
</dbReference>
<dbReference type="NCBIfam" id="TIGR00372">
    <property type="entry name" value="cas4"/>
    <property type="match status" value="1"/>
</dbReference>
<dbReference type="EMBL" id="DSVQ01000019">
    <property type="protein sequence ID" value="HGT40842.1"/>
    <property type="molecule type" value="Genomic_DNA"/>
</dbReference>
<keyword evidence="8 13" id="KW-0269">Exonuclease</keyword>
<evidence type="ECO:0000256" key="11">
    <source>
        <dbReference type="ARBA" id="ARBA00023118"/>
    </source>
</evidence>
<evidence type="ECO:0000256" key="8">
    <source>
        <dbReference type="ARBA" id="ARBA00022839"/>
    </source>
</evidence>
<protein>
    <recommendedName>
        <fullName evidence="4 13">CRISPR-associated exonuclease Cas4</fullName>
        <ecNumber evidence="3 13">3.1.12.1</ecNumber>
    </recommendedName>
</protein>
<dbReference type="GO" id="GO:0004527">
    <property type="term" value="F:exonuclease activity"/>
    <property type="evidence" value="ECO:0007669"/>
    <property type="project" value="UniProtKB-KW"/>
</dbReference>
<evidence type="ECO:0000256" key="13">
    <source>
        <dbReference type="RuleBase" id="RU365022"/>
    </source>
</evidence>
<dbReference type="Pfam" id="PF01930">
    <property type="entry name" value="Cas_Cas4"/>
    <property type="match status" value="1"/>
</dbReference>
<evidence type="ECO:0000256" key="10">
    <source>
        <dbReference type="ARBA" id="ARBA00023014"/>
    </source>
</evidence>
<evidence type="ECO:0000313" key="15">
    <source>
        <dbReference type="EMBL" id="HGT40842.1"/>
    </source>
</evidence>
<gene>
    <name evidence="15" type="primary">cas4</name>
    <name evidence="15" type="ORF">ENS64_16480</name>
</gene>
<sequence>MPMTVLPLTTTPNRSVPHLRVSDLRQWTYCPRVAWWTCVCPVPKLTSLKMRRGLDKERRLQQLQKRRSCRAFGFPPGTASLQANVPLSSTNLRLSGRLDLLLVRGSQRFPVEVKFSHGPPRLNHRIQLAGYALLLEDLFGIPVPHGYIVRLPDETIDRVPIDQHLRHLTLQTLEALRHMLLSEQMPPASPLLARCADCEFRLFCGDVL</sequence>
<comment type="caution">
    <text evidence="15">The sequence shown here is derived from an EMBL/GenBank/DDBJ whole genome shotgun (WGS) entry which is preliminary data.</text>
</comment>
<dbReference type="InterPro" id="IPR022765">
    <property type="entry name" value="Dna2/Cas4_DUF83"/>
</dbReference>
<keyword evidence="12 13" id="KW-0464">Manganese</keyword>
<evidence type="ECO:0000256" key="1">
    <source>
        <dbReference type="ARBA" id="ARBA00001966"/>
    </source>
</evidence>
<evidence type="ECO:0000256" key="3">
    <source>
        <dbReference type="ARBA" id="ARBA00012768"/>
    </source>
</evidence>
<dbReference type="InterPro" id="IPR011604">
    <property type="entry name" value="PDDEXK-like_dom_sf"/>
</dbReference>
<reference evidence="15" key="1">
    <citation type="journal article" date="2020" name="mSystems">
        <title>Genome- and Community-Level Interaction Insights into Carbon Utilization and Element Cycling Functions of Hydrothermarchaeota in Hydrothermal Sediment.</title>
        <authorList>
            <person name="Zhou Z."/>
            <person name="Liu Y."/>
            <person name="Xu W."/>
            <person name="Pan J."/>
            <person name="Luo Z.H."/>
            <person name="Li M."/>
        </authorList>
    </citation>
    <scope>NUCLEOTIDE SEQUENCE [LARGE SCALE GENOMIC DNA]</scope>
    <source>
        <strain evidence="15">SpSt-508</strain>
    </source>
</reference>
<comment type="similarity">
    <text evidence="2 13">Belongs to the CRISPR-associated exonuclease Cas4 family.</text>
</comment>
<comment type="function">
    <text evidence="13">CRISPR (clustered regularly interspaced short palindromic repeat) is an adaptive immune system that provides protection against mobile genetic elements (viruses, transposable elements and conjugative plasmids). CRISPR clusters contain sequences complementary to antecedent mobile elements and target invading nucleic acids. CRISPR clusters are transcribed and processed into CRISPR RNA (crRNA).</text>
</comment>
<keyword evidence="5 13" id="KW-0540">Nuclease</keyword>
<dbReference type="Gene3D" id="3.90.320.10">
    <property type="match status" value="1"/>
</dbReference>
<name>A0A7C4LMK7_9PLAN</name>
<keyword evidence="6 13" id="KW-0479">Metal-binding</keyword>
<comment type="cofactor">
    <cofactor evidence="1">
        <name>[4Fe-4S] cluster</name>
        <dbReference type="ChEBI" id="CHEBI:49883"/>
    </cofactor>
</comment>
<dbReference type="GO" id="GO:0051536">
    <property type="term" value="F:iron-sulfur cluster binding"/>
    <property type="evidence" value="ECO:0007669"/>
    <property type="project" value="UniProtKB-KW"/>
</dbReference>
<evidence type="ECO:0000256" key="6">
    <source>
        <dbReference type="ARBA" id="ARBA00022723"/>
    </source>
</evidence>
<keyword evidence="9 13" id="KW-0408">Iron</keyword>
<evidence type="ECO:0000259" key="14">
    <source>
        <dbReference type="Pfam" id="PF01930"/>
    </source>
</evidence>
<proteinExistence type="inferred from homology"/>